<protein>
    <submittedName>
        <fullName evidence="1">Uncharacterized protein</fullName>
    </submittedName>
</protein>
<dbReference type="GO" id="GO:0010468">
    <property type="term" value="P:regulation of gene expression"/>
    <property type="evidence" value="ECO:0007669"/>
    <property type="project" value="InterPro"/>
</dbReference>
<gene>
    <name evidence="1" type="ORF">AV649_12135</name>
</gene>
<evidence type="ECO:0000313" key="1">
    <source>
        <dbReference type="EMBL" id="KZE52945.1"/>
    </source>
</evidence>
<proteinExistence type="predicted"/>
<comment type="caution">
    <text evidence="1">The sequence shown here is derived from an EMBL/GenBank/DDBJ whole genome shotgun (WGS) entry which is preliminary data.</text>
</comment>
<dbReference type="PANTHER" id="PTHR38457">
    <property type="entry name" value="REGULATOR ABRB-RELATED"/>
    <property type="match status" value="1"/>
</dbReference>
<dbReference type="PANTHER" id="PTHR38457:SF1">
    <property type="entry name" value="REGULATOR ABRB-RELATED"/>
    <property type="match status" value="1"/>
</dbReference>
<evidence type="ECO:0000313" key="2">
    <source>
        <dbReference type="Proteomes" id="UP000076510"/>
    </source>
</evidence>
<name>A0A0J5VH57_9BACI</name>
<dbReference type="EMBL" id="LQQY01000003">
    <property type="protein sequence ID" value="KZE52945.1"/>
    <property type="molecule type" value="Genomic_DNA"/>
</dbReference>
<dbReference type="PATRIC" id="fig|189381.10.peg.1363"/>
<organism evidence="1 2">
    <name type="scientific">Rossellomorea marisflavi</name>
    <dbReference type="NCBI Taxonomy" id="189381"/>
    <lineage>
        <taxon>Bacteria</taxon>
        <taxon>Bacillati</taxon>
        <taxon>Bacillota</taxon>
        <taxon>Bacilli</taxon>
        <taxon>Bacillales</taxon>
        <taxon>Bacillaceae</taxon>
        <taxon>Rossellomorea</taxon>
    </lineage>
</organism>
<dbReference type="AlphaFoldDB" id="A0A0J5VH57"/>
<dbReference type="NCBIfam" id="TIGR03082">
    <property type="entry name" value="Gneg_AbrB_dup"/>
    <property type="match status" value="2"/>
</dbReference>
<dbReference type="GO" id="GO:0016020">
    <property type="term" value="C:membrane"/>
    <property type="evidence" value="ECO:0007669"/>
    <property type="project" value="InterPro"/>
</dbReference>
<dbReference type="Pfam" id="PF05145">
    <property type="entry name" value="AbrB"/>
    <property type="match status" value="1"/>
</dbReference>
<dbReference type="OrthoDB" id="5460360at2"/>
<dbReference type="InterPro" id="IPR017516">
    <property type="entry name" value="AbrB_dup"/>
</dbReference>
<accession>A0A0J5VH57</accession>
<dbReference type="RefSeq" id="WP_048007530.1">
    <property type="nucleotide sequence ID" value="NZ_CP047095.1"/>
</dbReference>
<sequence length="357" mass="38741">MRILASLIVGFLGGGLFTLLHIPLSWMLGAMVSMFIVKKWGRFDLKWPPLLRNLALVIVGYSIGHSFSKRTVVEIFTQLPTMLLMTIFIIVFSMGLAFIITKTTGINLASTITGSVPGGLSQMVVLGEEMKNVNLTVVTILQVVRVLSVVCIVPFLVFSPLLGGEAANTSGVPPTDPASFRWELLLFFAVAVITGLFAKKIRFPTPFLLGPILVIGGCMIGGAGVPDMPGVFIILAQLSLGIYFSFMLDISPSRQLTAFILWSVVTSIGLLAFSIGLSFLLSSWHHISFMTAFISLSPGGMAEMALLGHAVGADLSIITGYHLFRILFILFLMPPVLKAIFKLPYFKEPDNPRRASS</sequence>
<dbReference type="PIRSF" id="PIRSF038991">
    <property type="entry name" value="Protein_AbrB"/>
    <property type="match status" value="1"/>
</dbReference>
<dbReference type="InterPro" id="IPR007820">
    <property type="entry name" value="AbrB_fam"/>
</dbReference>
<reference evidence="2" key="1">
    <citation type="submission" date="2016-01" db="EMBL/GenBank/DDBJ databases">
        <title>Whole genome sequencing of Bhargavaea cecembensis T14.</title>
        <authorList>
            <person name="Hong K.W."/>
        </authorList>
    </citation>
    <scope>NUCLEOTIDE SEQUENCE [LARGE SCALE GENOMIC DNA]</scope>
    <source>
        <strain evidence="2">M19</strain>
    </source>
</reference>
<dbReference type="Proteomes" id="UP000076510">
    <property type="component" value="Unassembled WGS sequence"/>
</dbReference>